<dbReference type="InterPro" id="IPR010559">
    <property type="entry name" value="Sig_transdc_His_kin_internal"/>
</dbReference>
<evidence type="ECO:0000256" key="2">
    <source>
        <dbReference type="SAM" id="SignalP"/>
    </source>
</evidence>
<proteinExistence type="predicted"/>
<dbReference type="GO" id="GO:0016301">
    <property type="term" value="F:kinase activity"/>
    <property type="evidence" value="ECO:0007669"/>
    <property type="project" value="UniProtKB-KW"/>
</dbReference>
<evidence type="ECO:0000313" key="6">
    <source>
        <dbReference type="Proteomes" id="UP001525566"/>
    </source>
</evidence>
<dbReference type="Gene3D" id="2.130.10.10">
    <property type="entry name" value="YVTN repeat-like/Quinoprotein amine dehydrogenase"/>
    <property type="match status" value="3"/>
</dbReference>
<dbReference type="InterPro" id="IPR036890">
    <property type="entry name" value="HATPase_C_sf"/>
</dbReference>
<feature type="domain" description="Signal transduction histidine kinase internal region" evidence="3">
    <location>
        <begin position="769"/>
        <end position="848"/>
    </location>
</feature>
<name>A0ABT2J064_9FLAO</name>
<dbReference type="PANTHER" id="PTHR34220">
    <property type="entry name" value="SENSOR HISTIDINE KINASE YPDA"/>
    <property type="match status" value="1"/>
</dbReference>
<dbReference type="InterPro" id="IPR013783">
    <property type="entry name" value="Ig-like_fold"/>
</dbReference>
<accession>A0ABT2J064</accession>
<protein>
    <submittedName>
        <fullName evidence="5">Histidine kinase</fullName>
    </submittedName>
</protein>
<feature type="domain" description="Two component regulator three Y" evidence="4">
    <location>
        <begin position="657"/>
        <end position="718"/>
    </location>
</feature>
<sequence>MKKIIIFHLFSFILLSSSLFFAQIPGMVNYNEEDGLNNSYTYSLSQDPSGLIWIGSDNGLFRFDGKEFKHFNNKHGLKNIEALSCVPLSNGEIFVAPFLNDFAYLKNGKVINSDMNSELKKIQLTHNPDYYIDGSSLYLYSTYNPNQIYFYKNGKINRIPVNLNVKSGDEYYSFGLNIPDHVFYLFNQYHGGKVMAYDIISKKKTDCNISVSKSTFILRKGDIFVFRNKRNIDVYKLHHQFYFKKIKSYKAQQNVDRHIIDSKYRLWLCLEEGGILYFKESLLEDGELSNPVKMMENYIISDILIDKDNNTWFSTRNNGLFFIADRFFKNYMQLPIKNNSSYITVIARNNHDIYLGYNEAKSGIYHNGRVTDLVFEKNIKIEHKAIFAEGNTVIFGLTRMLFQYNTKIKEKHMLNSFVLKNIVPYTPGSILLCTSDGIISYNYHTRKYMDVLSKERIYTALPYTNDSLFAGNFKDLYKVSTVTKKKTLFLEGYYFTDIKKLRDNLYAGATNLNGIVLFDNTRIIRKITESTGLTNGQIKKIEVENKNTFWASTNYGLSRIELKGDDVKINNFTQTDGLPSNTVAGCVISGDTIFVGTSKGLGILSIKNLMTQKNFIDKKVIINSVIAGGKEIFDTHQPLIGQTPENDIIFNVSFPDFTSQGKISYRYTIEGLSTGWQTSSSQKIAFYSLPPGNYTFKVFGIGYNGKRSYAPTEVHFEIRPKFWQAWWFKTMIISLGAAALFILITVYFQKKRNKKLETLYYEKKIAELELQAIKAQINPHFIYNCLNSIQFLLYKKDYQETENYLEIFAQMIRKTLHYSEKTFMPIKEEAEYLTLYLNMEKLRLKDQFDYSITISEKVNENWVVPSLLIQPFVENAIKHGIAGLTDRKGNIQVSFDHTGTSLSVIIEDNGIGIGKGKQKKADSFGVKLSQKRIETFRQLFETHILLEIYDLYEKEQRPGTQIKLYIKPYENQNTSMHH</sequence>
<dbReference type="InterPro" id="IPR015943">
    <property type="entry name" value="WD40/YVTN_repeat-like_dom_sf"/>
</dbReference>
<comment type="caution">
    <text evidence="5">The sequence shown here is derived from an EMBL/GenBank/DDBJ whole genome shotgun (WGS) entry which is preliminary data.</text>
</comment>
<evidence type="ECO:0000259" key="4">
    <source>
        <dbReference type="Pfam" id="PF07495"/>
    </source>
</evidence>
<dbReference type="SUPFAM" id="SSF63829">
    <property type="entry name" value="Calcium-dependent phosphotriesterase"/>
    <property type="match status" value="1"/>
</dbReference>
<feature type="signal peptide" evidence="2">
    <location>
        <begin position="1"/>
        <end position="22"/>
    </location>
</feature>
<evidence type="ECO:0000259" key="3">
    <source>
        <dbReference type="Pfam" id="PF06580"/>
    </source>
</evidence>
<keyword evidence="5" id="KW-0418">Kinase</keyword>
<dbReference type="InterPro" id="IPR011123">
    <property type="entry name" value="Y_Y_Y"/>
</dbReference>
<dbReference type="InterPro" id="IPR050640">
    <property type="entry name" value="Bact_2-comp_sensor_kinase"/>
</dbReference>
<dbReference type="Pfam" id="PF06580">
    <property type="entry name" value="His_kinase"/>
    <property type="match status" value="1"/>
</dbReference>
<organism evidence="5 6">
    <name type="scientific">Chryseobacterium herbae</name>
    <dbReference type="NCBI Taxonomy" id="2976476"/>
    <lineage>
        <taxon>Bacteria</taxon>
        <taxon>Pseudomonadati</taxon>
        <taxon>Bacteroidota</taxon>
        <taxon>Flavobacteriia</taxon>
        <taxon>Flavobacteriales</taxon>
        <taxon>Weeksellaceae</taxon>
        <taxon>Chryseobacterium group</taxon>
        <taxon>Chryseobacterium</taxon>
    </lineage>
</organism>
<keyword evidence="1" id="KW-0812">Transmembrane</keyword>
<dbReference type="InterPro" id="IPR011110">
    <property type="entry name" value="Reg_prop"/>
</dbReference>
<keyword evidence="6" id="KW-1185">Reference proteome</keyword>
<evidence type="ECO:0000313" key="5">
    <source>
        <dbReference type="EMBL" id="MCT2564101.1"/>
    </source>
</evidence>
<dbReference type="SUPFAM" id="SSF55874">
    <property type="entry name" value="ATPase domain of HSP90 chaperone/DNA topoisomerase II/histidine kinase"/>
    <property type="match status" value="1"/>
</dbReference>
<keyword evidence="5" id="KW-0808">Transferase</keyword>
<feature type="chain" id="PRO_5046585443" evidence="2">
    <location>
        <begin position="23"/>
        <end position="978"/>
    </location>
</feature>
<dbReference type="Pfam" id="PF07495">
    <property type="entry name" value="Y_Y_Y"/>
    <property type="match status" value="1"/>
</dbReference>
<reference evidence="5 6" key="1">
    <citation type="submission" date="2022-09" db="EMBL/GenBank/DDBJ databases">
        <title>Chryseobacterium oleae sp.nov., isolated from the inter-root soil of Pyrola calliantha H. Andr. in Tibet.</title>
        <authorList>
            <person name="Li Z."/>
        </authorList>
    </citation>
    <scope>NUCLEOTIDE SEQUENCE [LARGE SCALE GENOMIC DNA]</scope>
    <source>
        <strain evidence="6">pc1-10</strain>
    </source>
</reference>
<evidence type="ECO:0000256" key="1">
    <source>
        <dbReference type="SAM" id="Phobius"/>
    </source>
</evidence>
<dbReference type="PANTHER" id="PTHR34220:SF7">
    <property type="entry name" value="SENSOR HISTIDINE KINASE YPDA"/>
    <property type="match status" value="1"/>
</dbReference>
<dbReference type="Pfam" id="PF07494">
    <property type="entry name" value="Reg_prop"/>
    <property type="match status" value="1"/>
</dbReference>
<dbReference type="Gene3D" id="3.30.565.10">
    <property type="entry name" value="Histidine kinase-like ATPase, C-terminal domain"/>
    <property type="match status" value="1"/>
</dbReference>
<dbReference type="Proteomes" id="UP001525566">
    <property type="component" value="Unassembled WGS sequence"/>
</dbReference>
<dbReference type="EMBL" id="JAOAMU010000007">
    <property type="protein sequence ID" value="MCT2564101.1"/>
    <property type="molecule type" value="Genomic_DNA"/>
</dbReference>
<keyword evidence="2" id="KW-0732">Signal</keyword>
<keyword evidence="1" id="KW-0472">Membrane</keyword>
<dbReference type="Gene3D" id="2.60.40.10">
    <property type="entry name" value="Immunoglobulins"/>
    <property type="match status" value="1"/>
</dbReference>
<keyword evidence="1" id="KW-1133">Transmembrane helix</keyword>
<gene>
    <name evidence="5" type="ORF">N0B48_19585</name>
</gene>
<dbReference type="RefSeq" id="WP_259840737.1">
    <property type="nucleotide sequence ID" value="NZ_JAOAMU010000007.1"/>
</dbReference>
<feature type="transmembrane region" description="Helical" evidence="1">
    <location>
        <begin position="726"/>
        <end position="748"/>
    </location>
</feature>